<dbReference type="GO" id="GO:0004312">
    <property type="term" value="F:fatty acid synthase activity"/>
    <property type="evidence" value="ECO:0007669"/>
    <property type="project" value="TreeGrafter"/>
</dbReference>
<name>A0A6G1J881_9PLEO</name>
<dbReference type="Pfam" id="PF08659">
    <property type="entry name" value="KR"/>
    <property type="match status" value="1"/>
</dbReference>
<dbReference type="Proteomes" id="UP000799291">
    <property type="component" value="Unassembled WGS sequence"/>
</dbReference>
<dbReference type="SUPFAM" id="SSF51735">
    <property type="entry name" value="NAD(P)-binding Rossmann-fold domains"/>
    <property type="match status" value="1"/>
</dbReference>
<keyword evidence="3" id="KW-1185">Reference proteome</keyword>
<dbReference type="EMBL" id="MU005577">
    <property type="protein sequence ID" value="KAF2686421.1"/>
    <property type="molecule type" value="Genomic_DNA"/>
</dbReference>
<proteinExistence type="predicted"/>
<evidence type="ECO:0000313" key="2">
    <source>
        <dbReference type="EMBL" id="KAF2686421.1"/>
    </source>
</evidence>
<evidence type="ECO:0000259" key="1">
    <source>
        <dbReference type="SMART" id="SM00822"/>
    </source>
</evidence>
<dbReference type="InterPro" id="IPR057326">
    <property type="entry name" value="KR_dom"/>
</dbReference>
<dbReference type="OrthoDB" id="329835at2759"/>
<organism evidence="2 3">
    <name type="scientific">Lentithecium fluviatile CBS 122367</name>
    <dbReference type="NCBI Taxonomy" id="1168545"/>
    <lineage>
        <taxon>Eukaryota</taxon>
        <taxon>Fungi</taxon>
        <taxon>Dikarya</taxon>
        <taxon>Ascomycota</taxon>
        <taxon>Pezizomycotina</taxon>
        <taxon>Dothideomycetes</taxon>
        <taxon>Pleosporomycetidae</taxon>
        <taxon>Pleosporales</taxon>
        <taxon>Massarineae</taxon>
        <taxon>Lentitheciaceae</taxon>
        <taxon>Lentithecium</taxon>
    </lineage>
</organism>
<dbReference type="InterPro" id="IPR050091">
    <property type="entry name" value="PKS_NRPS_Biosynth_Enz"/>
</dbReference>
<dbReference type="GO" id="GO:0006633">
    <property type="term" value="P:fatty acid biosynthetic process"/>
    <property type="evidence" value="ECO:0007669"/>
    <property type="project" value="TreeGrafter"/>
</dbReference>
<protein>
    <submittedName>
        <fullName evidence="2">KR-domain-containing protein</fullName>
    </submittedName>
</protein>
<reference evidence="2" key="1">
    <citation type="journal article" date="2020" name="Stud. Mycol.">
        <title>101 Dothideomycetes genomes: a test case for predicting lifestyles and emergence of pathogens.</title>
        <authorList>
            <person name="Haridas S."/>
            <person name="Albert R."/>
            <person name="Binder M."/>
            <person name="Bloem J."/>
            <person name="Labutti K."/>
            <person name="Salamov A."/>
            <person name="Andreopoulos B."/>
            <person name="Baker S."/>
            <person name="Barry K."/>
            <person name="Bills G."/>
            <person name="Bluhm B."/>
            <person name="Cannon C."/>
            <person name="Castanera R."/>
            <person name="Culley D."/>
            <person name="Daum C."/>
            <person name="Ezra D."/>
            <person name="Gonzalez J."/>
            <person name="Henrissat B."/>
            <person name="Kuo A."/>
            <person name="Liang C."/>
            <person name="Lipzen A."/>
            <person name="Lutzoni F."/>
            <person name="Magnuson J."/>
            <person name="Mondo S."/>
            <person name="Nolan M."/>
            <person name="Ohm R."/>
            <person name="Pangilinan J."/>
            <person name="Park H.-J."/>
            <person name="Ramirez L."/>
            <person name="Alfaro M."/>
            <person name="Sun H."/>
            <person name="Tritt A."/>
            <person name="Yoshinaga Y."/>
            <person name="Zwiers L.-H."/>
            <person name="Turgeon B."/>
            <person name="Goodwin S."/>
            <person name="Spatafora J."/>
            <person name="Crous P."/>
            <person name="Grigoriev I."/>
        </authorList>
    </citation>
    <scope>NUCLEOTIDE SEQUENCE</scope>
    <source>
        <strain evidence="2">CBS 122367</strain>
    </source>
</reference>
<dbReference type="PANTHER" id="PTHR43775">
    <property type="entry name" value="FATTY ACID SYNTHASE"/>
    <property type="match status" value="1"/>
</dbReference>
<dbReference type="InterPro" id="IPR013968">
    <property type="entry name" value="PKS_KR"/>
</dbReference>
<dbReference type="GO" id="GO:0044550">
    <property type="term" value="P:secondary metabolite biosynthetic process"/>
    <property type="evidence" value="ECO:0007669"/>
    <property type="project" value="TreeGrafter"/>
</dbReference>
<feature type="domain" description="Ketoreductase" evidence="1">
    <location>
        <begin position="206"/>
        <end position="313"/>
    </location>
</feature>
<sequence>MLHHDNERLSLGVSSQTCLHFEWKPVAEFLDRPNLATHSEPDGVSQLNTAIAVDPDSQAQEQLAKDLTGVITGTGAFVNVVSFRDAATEWPNRHERRIFLLELDEPMLPSLMEGLYRTLELENISAKYATFAIRDKDSTVATKTRAIFKALQSMSAGEGVETGFALKGGEVHVCRSFIDGELGNKTSNSTLAGVTSGQAYIFLEHQTFLIAGGWSEIGRTLIRCMPLENMTFDEWNQCVGPKVSGSWILHNLLPSNLAFFILLSSFVGVTGFPGQSSYCAGNSYQDQLAHLRISKGKKAVIITLALWGTMGKWRRTRRSLIGSSRRGATI</sequence>
<dbReference type="Gene3D" id="3.40.50.720">
    <property type="entry name" value="NAD(P)-binding Rossmann-like Domain"/>
    <property type="match status" value="1"/>
</dbReference>
<dbReference type="AlphaFoldDB" id="A0A6G1J881"/>
<dbReference type="SMART" id="SM00822">
    <property type="entry name" value="PKS_KR"/>
    <property type="match status" value="1"/>
</dbReference>
<gene>
    <name evidence="2" type="ORF">K458DRAFT_387435</name>
</gene>
<accession>A0A6G1J881</accession>
<dbReference type="PANTHER" id="PTHR43775:SF29">
    <property type="entry name" value="ASPERFURANONE POLYKETIDE SYNTHASE AFOG-RELATED"/>
    <property type="match status" value="1"/>
</dbReference>
<dbReference type="InterPro" id="IPR036291">
    <property type="entry name" value="NAD(P)-bd_dom_sf"/>
</dbReference>
<evidence type="ECO:0000313" key="3">
    <source>
        <dbReference type="Proteomes" id="UP000799291"/>
    </source>
</evidence>